<keyword evidence="8" id="KW-1185">Reference proteome</keyword>
<reference evidence="7" key="2">
    <citation type="submission" date="2021-02" db="EMBL/GenBank/DDBJ databases">
        <title>Aspergillus puulaauensis MK2 genome sequence.</title>
        <authorList>
            <person name="Futagami T."/>
            <person name="Mori K."/>
            <person name="Kadooka C."/>
            <person name="Tanaka T."/>
        </authorList>
    </citation>
    <scope>NUCLEOTIDE SEQUENCE</scope>
    <source>
        <strain evidence="7">MK2</strain>
    </source>
</reference>
<feature type="compositionally biased region" description="Basic and acidic residues" evidence="5">
    <location>
        <begin position="343"/>
        <end position="355"/>
    </location>
</feature>
<proteinExistence type="predicted"/>
<organism evidence="7 8">
    <name type="scientific">Aspergillus puulaauensis</name>
    <dbReference type="NCBI Taxonomy" id="1220207"/>
    <lineage>
        <taxon>Eukaryota</taxon>
        <taxon>Fungi</taxon>
        <taxon>Dikarya</taxon>
        <taxon>Ascomycota</taxon>
        <taxon>Pezizomycotina</taxon>
        <taxon>Eurotiomycetes</taxon>
        <taxon>Eurotiomycetidae</taxon>
        <taxon>Eurotiales</taxon>
        <taxon>Aspergillaceae</taxon>
        <taxon>Aspergillus</taxon>
    </lineage>
</organism>
<dbReference type="InterPro" id="IPR008913">
    <property type="entry name" value="Znf_CHY"/>
</dbReference>
<evidence type="ECO:0000313" key="8">
    <source>
        <dbReference type="Proteomes" id="UP000654913"/>
    </source>
</evidence>
<sequence>MSGRPITSTPNAGNSVGQRPISQTESSNPREFQINQLRRRFRPTESTDESGITLSFGLVPSDPDFPFELDRLECALHVPSKYPGQGRPSLKVDNPEIGAAFQENVSRGFDDIVDSSMRMSGRGTLLNWINTLDRHLERLLTTTERGPTLKFVQNAKKEEAVSEPLVNNLSSLSLTPEPKPKRVVPPPVIEARPVYTAEERAQAEKRRAVETKQLEARLGRLPLFQKVRDGSSFIIPIQPTKVDRLPIALRAVKTVRLSVPALYPLEPSSVELQGVRGAEAHSVEVGFSQWIKDHSQLNLVSQINYLASNIHNFAKTVVKETEPQQPEPEPEPAMPEEPQPTETADHSIIDEDKPHLHVIQRPPEWTVGGGTSGSDETDISTTDDDFSDDEEDGGAPVPDMPEPTTEYGVALSFPYLELYGIELLELVGLYITVKCDRCKEQLDVRNIPQTKDSSGALSPKVEVCKKCSNSMSIGFRRLLIHQNSTRAGYLDLDGCTVVDLLPSGFIPTCAECSTPFPGPGIVAVRGESAMANCRQCHRKMVFKLPEVKFLRVGSAAFTSRERAPTRKKPKEILGIVAGQELPRRGRCMHYSKSYRWFRFGCCAKVFPCDKCHDAATDHPNEHANRMICGFCSREQIYRPENCGICRAYLIGKAGSGFWEGGKGTRNRALMSRKDPRKYKRRGGTKPGSASSSKKK</sequence>
<protein>
    <recommendedName>
        <fullName evidence="6">CHY-type domain-containing protein</fullName>
    </recommendedName>
</protein>
<feature type="region of interest" description="Disordered" evidence="5">
    <location>
        <begin position="1"/>
        <end position="31"/>
    </location>
</feature>
<feature type="compositionally biased region" description="Pro residues" evidence="5">
    <location>
        <begin position="325"/>
        <end position="338"/>
    </location>
</feature>
<feature type="region of interest" description="Disordered" evidence="5">
    <location>
        <begin position="319"/>
        <end position="403"/>
    </location>
</feature>
<evidence type="ECO:0000259" key="6">
    <source>
        <dbReference type="PROSITE" id="PS51266"/>
    </source>
</evidence>
<dbReference type="RefSeq" id="XP_041552935.1">
    <property type="nucleotide sequence ID" value="XM_041699895.1"/>
</dbReference>
<evidence type="ECO:0000256" key="4">
    <source>
        <dbReference type="PROSITE-ProRule" id="PRU00601"/>
    </source>
</evidence>
<dbReference type="EMBL" id="AP024444">
    <property type="protein sequence ID" value="BCS20741.1"/>
    <property type="molecule type" value="Genomic_DNA"/>
</dbReference>
<feature type="domain" description="CHY-type" evidence="6">
    <location>
        <begin position="580"/>
        <end position="647"/>
    </location>
</feature>
<dbReference type="PROSITE" id="PS51266">
    <property type="entry name" value="ZF_CHY"/>
    <property type="match status" value="1"/>
</dbReference>
<dbReference type="GO" id="GO:0008270">
    <property type="term" value="F:zinc ion binding"/>
    <property type="evidence" value="ECO:0007669"/>
    <property type="project" value="UniProtKB-KW"/>
</dbReference>
<evidence type="ECO:0000256" key="2">
    <source>
        <dbReference type="ARBA" id="ARBA00022771"/>
    </source>
</evidence>
<evidence type="ECO:0000256" key="3">
    <source>
        <dbReference type="ARBA" id="ARBA00022833"/>
    </source>
</evidence>
<accession>A0A7R8AJ37</accession>
<dbReference type="KEGG" id="apuu:APUU_21173S"/>
<dbReference type="Pfam" id="PF05495">
    <property type="entry name" value="zf-CHY"/>
    <property type="match status" value="1"/>
</dbReference>
<evidence type="ECO:0000256" key="1">
    <source>
        <dbReference type="ARBA" id="ARBA00022723"/>
    </source>
</evidence>
<dbReference type="AlphaFoldDB" id="A0A7R8AJ37"/>
<keyword evidence="1" id="KW-0479">Metal-binding</keyword>
<name>A0A7R8AJ37_9EURO</name>
<dbReference type="SUPFAM" id="SSF161219">
    <property type="entry name" value="CHY zinc finger-like"/>
    <property type="match status" value="1"/>
</dbReference>
<feature type="region of interest" description="Disordered" evidence="5">
    <location>
        <begin position="664"/>
        <end position="695"/>
    </location>
</feature>
<reference evidence="7" key="1">
    <citation type="submission" date="2021-01" db="EMBL/GenBank/DDBJ databases">
        <authorList>
            <consortium name="Aspergillus puulaauensis MK2 genome sequencing consortium"/>
            <person name="Kazuki M."/>
            <person name="Futagami T."/>
        </authorList>
    </citation>
    <scope>NUCLEOTIDE SEQUENCE</scope>
    <source>
        <strain evidence="7">MK2</strain>
    </source>
</reference>
<feature type="compositionally biased region" description="Acidic residues" evidence="5">
    <location>
        <begin position="375"/>
        <end position="393"/>
    </location>
</feature>
<dbReference type="InterPro" id="IPR037274">
    <property type="entry name" value="Znf_CHY_sf"/>
</dbReference>
<dbReference type="Proteomes" id="UP000654913">
    <property type="component" value="Chromosome 2"/>
</dbReference>
<feature type="compositionally biased region" description="Basic residues" evidence="5">
    <location>
        <begin position="674"/>
        <end position="683"/>
    </location>
</feature>
<keyword evidence="3" id="KW-0862">Zinc</keyword>
<evidence type="ECO:0000256" key="5">
    <source>
        <dbReference type="SAM" id="MobiDB-lite"/>
    </source>
</evidence>
<dbReference type="OrthoDB" id="10253329at2759"/>
<keyword evidence="2 4" id="KW-0863">Zinc-finger</keyword>
<gene>
    <name evidence="7" type="ORF">APUU_21173S</name>
</gene>
<evidence type="ECO:0000313" key="7">
    <source>
        <dbReference type="EMBL" id="BCS20741.1"/>
    </source>
</evidence>
<dbReference type="GeneID" id="64970746"/>